<dbReference type="InterPro" id="IPR050453">
    <property type="entry name" value="LIM_Homeobox_TF"/>
</dbReference>
<comment type="subcellular location">
    <subcellularLocation>
        <location evidence="1">Nucleus</location>
    </subcellularLocation>
</comment>
<dbReference type="SMART" id="SM00132">
    <property type="entry name" value="LIM"/>
    <property type="match status" value="1"/>
</dbReference>
<dbReference type="PANTHER" id="PTHR24208:SF175">
    <property type="entry name" value="FI06571P"/>
    <property type="match status" value="1"/>
</dbReference>
<accession>A0A834M233</accession>
<dbReference type="PROSITE" id="PS50023">
    <property type="entry name" value="LIM_DOMAIN_2"/>
    <property type="match status" value="1"/>
</dbReference>
<name>A0A834M233_RHYFE</name>
<keyword evidence="7" id="KW-0371">Homeobox</keyword>
<dbReference type="GO" id="GO:0005634">
    <property type="term" value="C:nucleus"/>
    <property type="evidence" value="ECO:0007669"/>
    <property type="project" value="UniProtKB-SubCell"/>
</dbReference>
<dbReference type="GO" id="GO:0000981">
    <property type="term" value="F:DNA-binding transcription factor activity, RNA polymerase II-specific"/>
    <property type="evidence" value="ECO:0007669"/>
    <property type="project" value="TreeGrafter"/>
</dbReference>
<reference evidence="12" key="1">
    <citation type="submission" date="2020-08" db="EMBL/GenBank/DDBJ databases">
        <title>Genome sequencing and assembly of the red palm weevil Rhynchophorus ferrugineus.</title>
        <authorList>
            <person name="Dias G.B."/>
            <person name="Bergman C.M."/>
            <person name="Manee M."/>
        </authorList>
    </citation>
    <scope>NUCLEOTIDE SEQUENCE</scope>
    <source>
        <strain evidence="12">AA-2017</strain>
        <tissue evidence="12">Whole larva</tissue>
    </source>
</reference>
<evidence type="ECO:0000256" key="10">
    <source>
        <dbReference type="SAM" id="MobiDB-lite"/>
    </source>
</evidence>
<keyword evidence="2 9" id="KW-0479">Metal-binding</keyword>
<dbReference type="PANTHER" id="PTHR24208">
    <property type="entry name" value="LIM/HOMEOBOX PROTEIN LHX"/>
    <property type="match status" value="1"/>
</dbReference>
<dbReference type="EMBL" id="JAACXV010014259">
    <property type="protein sequence ID" value="KAF7269141.1"/>
    <property type="molecule type" value="Genomic_DNA"/>
</dbReference>
<organism evidence="12 13">
    <name type="scientific">Rhynchophorus ferrugineus</name>
    <name type="common">Red palm weevil</name>
    <name type="synonym">Curculio ferrugineus</name>
    <dbReference type="NCBI Taxonomy" id="354439"/>
    <lineage>
        <taxon>Eukaryota</taxon>
        <taxon>Metazoa</taxon>
        <taxon>Ecdysozoa</taxon>
        <taxon>Arthropoda</taxon>
        <taxon>Hexapoda</taxon>
        <taxon>Insecta</taxon>
        <taxon>Pterygota</taxon>
        <taxon>Neoptera</taxon>
        <taxon>Endopterygota</taxon>
        <taxon>Coleoptera</taxon>
        <taxon>Polyphaga</taxon>
        <taxon>Cucujiformia</taxon>
        <taxon>Curculionidae</taxon>
        <taxon>Dryophthorinae</taxon>
        <taxon>Rhynchophorus</taxon>
    </lineage>
</organism>
<dbReference type="GO" id="GO:0046872">
    <property type="term" value="F:metal ion binding"/>
    <property type="evidence" value="ECO:0007669"/>
    <property type="project" value="UniProtKB-KW"/>
</dbReference>
<keyword evidence="3" id="KW-0677">Repeat</keyword>
<dbReference type="FunFam" id="2.10.110.10:FF:000006">
    <property type="entry name" value="LIM homeobox transcription factor 1-beta"/>
    <property type="match status" value="1"/>
</dbReference>
<evidence type="ECO:0000313" key="12">
    <source>
        <dbReference type="EMBL" id="KAF7269141.1"/>
    </source>
</evidence>
<dbReference type="AlphaFoldDB" id="A0A834M233"/>
<evidence type="ECO:0000256" key="7">
    <source>
        <dbReference type="ARBA" id="ARBA00023155"/>
    </source>
</evidence>
<evidence type="ECO:0000313" key="13">
    <source>
        <dbReference type="Proteomes" id="UP000625711"/>
    </source>
</evidence>
<dbReference type="GO" id="GO:0030182">
    <property type="term" value="P:neuron differentiation"/>
    <property type="evidence" value="ECO:0007669"/>
    <property type="project" value="TreeGrafter"/>
</dbReference>
<dbReference type="Gene3D" id="2.10.110.10">
    <property type="entry name" value="Cysteine Rich Protein"/>
    <property type="match status" value="1"/>
</dbReference>
<feature type="region of interest" description="Disordered" evidence="10">
    <location>
        <begin position="85"/>
        <end position="106"/>
    </location>
</feature>
<evidence type="ECO:0000256" key="2">
    <source>
        <dbReference type="ARBA" id="ARBA00022723"/>
    </source>
</evidence>
<keyword evidence="13" id="KW-1185">Reference proteome</keyword>
<evidence type="ECO:0000256" key="1">
    <source>
        <dbReference type="ARBA" id="ARBA00004123"/>
    </source>
</evidence>
<keyword evidence="4 9" id="KW-0862">Zinc</keyword>
<protein>
    <recommendedName>
        <fullName evidence="11">LIM zinc-binding domain-containing protein</fullName>
    </recommendedName>
</protein>
<dbReference type="InterPro" id="IPR001781">
    <property type="entry name" value="Znf_LIM"/>
</dbReference>
<evidence type="ECO:0000259" key="11">
    <source>
        <dbReference type="PROSITE" id="PS50023"/>
    </source>
</evidence>
<gene>
    <name evidence="12" type="ORF">GWI33_017811</name>
</gene>
<evidence type="ECO:0000256" key="8">
    <source>
        <dbReference type="ARBA" id="ARBA00023242"/>
    </source>
</evidence>
<dbReference type="GO" id="GO:0000977">
    <property type="term" value="F:RNA polymerase II transcription regulatory region sequence-specific DNA binding"/>
    <property type="evidence" value="ECO:0007669"/>
    <property type="project" value="TreeGrafter"/>
</dbReference>
<evidence type="ECO:0000256" key="4">
    <source>
        <dbReference type="ARBA" id="ARBA00022833"/>
    </source>
</evidence>
<dbReference type="Proteomes" id="UP000625711">
    <property type="component" value="Unassembled WGS sequence"/>
</dbReference>
<comment type="caution">
    <text evidence="12">The sequence shown here is derived from an EMBL/GenBank/DDBJ whole genome shotgun (WGS) entry which is preliminary data.</text>
</comment>
<keyword evidence="8" id="KW-0539">Nucleus</keyword>
<proteinExistence type="predicted"/>
<dbReference type="Pfam" id="PF00412">
    <property type="entry name" value="LIM"/>
    <property type="match status" value="1"/>
</dbReference>
<feature type="domain" description="LIM zinc-binding" evidence="11">
    <location>
        <begin position="1"/>
        <end position="56"/>
    </location>
</feature>
<keyword evidence="5 9" id="KW-0440">LIM domain</keyword>
<evidence type="ECO:0000256" key="5">
    <source>
        <dbReference type="ARBA" id="ARBA00023038"/>
    </source>
</evidence>
<evidence type="ECO:0000256" key="6">
    <source>
        <dbReference type="ARBA" id="ARBA00023125"/>
    </source>
</evidence>
<evidence type="ECO:0000256" key="9">
    <source>
        <dbReference type="PROSITE-ProRule" id="PRU00125"/>
    </source>
</evidence>
<feature type="compositionally biased region" description="Basic and acidic residues" evidence="10">
    <location>
        <begin position="96"/>
        <end position="106"/>
    </location>
</feature>
<evidence type="ECO:0000256" key="3">
    <source>
        <dbReference type="ARBA" id="ARBA00022737"/>
    </source>
</evidence>
<sequence>MCCRPISDRFLLRIMDVSYHEQCVQCCACGDRLHHTCFVRDSKLYCRIDYDRGRRIEITRRLKEIRRGFLRSRSNAVEVSIGKGSKDLITSPSSGLEDKRPPTKNN</sequence>
<dbReference type="OrthoDB" id="10068367at2759"/>
<keyword evidence="6" id="KW-0238">DNA-binding</keyword>